<feature type="transmembrane region" description="Helical" evidence="8">
    <location>
        <begin position="95"/>
        <end position="117"/>
    </location>
</feature>
<feature type="transmembrane region" description="Helical" evidence="8">
    <location>
        <begin position="247"/>
        <end position="267"/>
    </location>
</feature>
<comment type="subcellular location">
    <subcellularLocation>
        <location evidence="1">Cell membrane</location>
        <topology evidence="1">Multi-pass membrane protein</topology>
    </subcellularLocation>
</comment>
<reference evidence="9 10" key="1">
    <citation type="submission" date="2023-06" db="EMBL/GenBank/DDBJ databases">
        <title>Thiopseudomonas sp. CY1220 draft genome sequence.</title>
        <authorList>
            <person name="Zhao G."/>
            <person name="An M."/>
        </authorList>
    </citation>
    <scope>NUCLEOTIDE SEQUENCE [LARGE SCALE GENOMIC DNA]</scope>
    <source>
        <strain evidence="9 10">CY1220</strain>
    </source>
</reference>
<dbReference type="PANTHER" id="PTHR36838:SF4">
    <property type="entry name" value="AUXIN EFFLUX CARRIER FAMILY PROTEIN"/>
    <property type="match status" value="1"/>
</dbReference>
<keyword evidence="7 8" id="KW-0472">Membrane</keyword>
<evidence type="ECO:0000256" key="4">
    <source>
        <dbReference type="ARBA" id="ARBA00022475"/>
    </source>
</evidence>
<dbReference type="RefSeq" id="WP_289410774.1">
    <property type="nucleotide sequence ID" value="NZ_JAUCDY010000007.1"/>
</dbReference>
<keyword evidence="3" id="KW-0813">Transport</keyword>
<dbReference type="PANTHER" id="PTHR36838">
    <property type="entry name" value="AUXIN EFFLUX CARRIER FAMILY PROTEIN"/>
    <property type="match status" value="1"/>
</dbReference>
<dbReference type="EMBL" id="JAUCDY010000007">
    <property type="protein sequence ID" value="MDM7858115.1"/>
    <property type="molecule type" value="Genomic_DNA"/>
</dbReference>
<dbReference type="Proteomes" id="UP001241056">
    <property type="component" value="Unassembled WGS sequence"/>
</dbReference>
<dbReference type="InterPro" id="IPR038770">
    <property type="entry name" value="Na+/solute_symporter_sf"/>
</dbReference>
<keyword evidence="4" id="KW-1003">Cell membrane</keyword>
<keyword evidence="10" id="KW-1185">Reference proteome</keyword>
<name>A0ABT7SPK3_9GAMM</name>
<comment type="caution">
    <text evidence="9">The sequence shown here is derived from an EMBL/GenBank/DDBJ whole genome shotgun (WGS) entry which is preliminary data.</text>
</comment>
<comment type="similarity">
    <text evidence="2">Belongs to the auxin efflux carrier (TC 2.A.69) family.</text>
</comment>
<evidence type="ECO:0000256" key="7">
    <source>
        <dbReference type="ARBA" id="ARBA00023136"/>
    </source>
</evidence>
<feature type="transmembrane region" description="Helical" evidence="8">
    <location>
        <begin position="220"/>
        <end position="241"/>
    </location>
</feature>
<evidence type="ECO:0000313" key="9">
    <source>
        <dbReference type="EMBL" id="MDM7858115.1"/>
    </source>
</evidence>
<evidence type="ECO:0000256" key="8">
    <source>
        <dbReference type="SAM" id="Phobius"/>
    </source>
</evidence>
<feature type="transmembrane region" description="Helical" evidence="8">
    <location>
        <begin position="279"/>
        <end position="300"/>
    </location>
</feature>
<keyword evidence="5 8" id="KW-0812">Transmembrane</keyword>
<feature type="transmembrane region" description="Helical" evidence="8">
    <location>
        <begin position="6"/>
        <end position="26"/>
    </location>
</feature>
<gene>
    <name evidence="9" type="ORF">QEZ41_07470</name>
</gene>
<evidence type="ECO:0000256" key="2">
    <source>
        <dbReference type="ARBA" id="ARBA00010145"/>
    </source>
</evidence>
<protein>
    <submittedName>
        <fullName evidence="9">AEC family transporter</fullName>
    </submittedName>
</protein>
<accession>A0ABT7SPK3</accession>
<sequence length="302" mass="32122">MQGVLLALWPIFALIVSGFVLQKLRLFGAEFWVGAEKLNYFFLFPALLISSLTLAPFFSPDLPQMALLIVLSIAVAWAVLQLLRKRYSWPATRFGVLAQGALRFNTYLGLAVVAAMFGKDGLALAAIILAIKVPILNLLSVWALAAGKEVRIQQLLLPVLKNPLILACVVGIALNLSEVGLPLGSDRFLSMLGAASLPLGLLCVGAALQPAYLLGERHALLLNSAGKLLLLPCLVGLLAWLLQLPALAGALVVIFFALPTAPSAYILARQMGGDSQLMAGIITMQTLLAALSLPLVLMLLPS</sequence>
<evidence type="ECO:0000256" key="5">
    <source>
        <dbReference type="ARBA" id="ARBA00022692"/>
    </source>
</evidence>
<dbReference type="InterPro" id="IPR004776">
    <property type="entry name" value="Mem_transp_PIN-like"/>
</dbReference>
<evidence type="ECO:0000256" key="1">
    <source>
        <dbReference type="ARBA" id="ARBA00004651"/>
    </source>
</evidence>
<feature type="transmembrane region" description="Helical" evidence="8">
    <location>
        <begin position="65"/>
        <end position="83"/>
    </location>
</feature>
<feature type="transmembrane region" description="Helical" evidence="8">
    <location>
        <begin position="155"/>
        <end position="176"/>
    </location>
</feature>
<feature type="transmembrane region" description="Helical" evidence="8">
    <location>
        <begin position="38"/>
        <end position="59"/>
    </location>
</feature>
<evidence type="ECO:0000313" key="10">
    <source>
        <dbReference type="Proteomes" id="UP001241056"/>
    </source>
</evidence>
<feature type="transmembrane region" description="Helical" evidence="8">
    <location>
        <begin position="123"/>
        <end position="143"/>
    </location>
</feature>
<dbReference type="Pfam" id="PF03547">
    <property type="entry name" value="Mem_trans"/>
    <property type="match status" value="1"/>
</dbReference>
<dbReference type="Gene3D" id="1.20.1530.20">
    <property type="match status" value="1"/>
</dbReference>
<proteinExistence type="inferred from homology"/>
<feature type="transmembrane region" description="Helical" evidence="8">
    <location>
        <begin position="188"/>
        <end position="208"/>
    </location>
</feature>
<keyword evidence="6 8" id="KW-1133">Transmembrane helix</keyword>
<evidence type="ECO:0000256" key="3">
    <source>
        <dbReference type="ARBA" id="ARBA00022448"/>
    </source>
</evidence>
<evidence type="ECO:0000256" key="6">
    <source>
        <dbReference type="ARBA" id="ARBA00022989"/>
    </source>
</evidence>
<organism evidence="9 10">
    <name type="scientific">Thiopseudomonas acetoxidans</name>
    <dbReference type="NCBI Taxonomy" id="3041622"/>
    <lineage>
        <taxon>Bacteria</taxon>
        <taxon>Pseudomonadati</taxon>
        <taxon>Pseudomonadota</taxon>
        <taxon>Gammaproteobacteria</taxon>
        <taxon>Pseudomonadales</taxon>
        <taxon>Pseudomonadaceae</taxon>
        <taxon>Thiopseudomonas</taxon>
    </lineage>
</organism>